<accession>A0A9N8DTS3</accession>
<dbReference type="Proteomes" id="UP001153069">
    <property type="component" value="Unassembled WGS sequence"/>
</dbReference>
<evidence type="ECO:0000256" key="1">
    <source>
        <dbReference type="SAM" id="MobiDB-lite"/>
    </source>
</evidence>
<name>A0A9N8DTS3_9STRA</name>
<dbReference type="AlphaFoldDB" id="A0A9N8DTS3"/>
<evidence type="ECO:0000313" key="3">
    <source>
        <dbReference type="Proteomes" id="UP001153069"/>
    </source>
</evidence>
<dbReference type="PANTHER" id="PTHR35213:SF5">
    <property type="entry name" value="RING-TYPE DOMAIN-CONTAINING PROTEIN"/>
    <property type="match status" value="1"/>
</dbReference>
<protein>
    <submittedName>
        <fullName evidence="2">Uncharacterized protein</fullName>
    </submittedName>
</protein>
<reference evidence="2" key="1">
    <citation type="submission" date="2020-06" db="EMBL/GenBank/DDBJ databases">
        <authorList>
            <consortium name="Plant Systems Biology data submission"/>
        </authorList>
    </citation>
    <scope>NUCLEOTIDE SEQUENCE</scope>
    <source>
        <strain evidence="2">D6</strain>
    </source>
</reference>
<feature type="region of interest" description="Disordered" evidence="1">
    <location>
        <begin position="115"/>
        <end position="146"/>
    </location>
</feature>
<gene>
    <name evidence="2" type="ORF">SEMRO_270_G104290.1</name>
</gene>
<proteinExistence type="predicted"/>
<sequence length="322" mass="34510">MRVGVVGASDVGELHSGKWTHEESEYVKELIKEFEAGSLSIEENISLRRFLSKALNCSPKRISKKFEGTLYNGKQLYKRKTSALTPEQVAAKRAKLREMERKYKESLKVLQMVEASRKPTSASGTTATATVNTSGSTSSSSTSTSMAQSHKFPLGLQALPGTSIMPLSACVSREARIAKLKADIALASMALGETANQSSSQTLIPSSVAAVSLALSAQHNRQRHLQWLQHQELALLRGTLGASTHMTTTVPFVLSSPLPVALGGIGRANTPEQGHIDTCTILGKRGATREAGTVSDATGRLLDAPADTSTTAPSFKRFKHHL</sequence>
<dbReference type="PANTHER" id="PTHR35213">
    <property type="entry name" value="RING-TYPE DOMAIN-CONTAINING PROTEIN-RELATED"/>
    <property type="match status" value="1"/>
</dbReference>
<dbReference type="EMBL" id="CAICTM010000269">
    <property type="protein sequence ID" value="CAB9506540.1"/>
    <property type="molecule type" value="Genomic_DNA"/>
</dbReference>
<organism evidence="2 3">
    <name type="scientific">Seminavis robusta</name>
    <dbReference type="NCBI Taxonomy" id="568900"/>
    <lineage>
        <taxon>Eukaryota</taxon>
        <taxon>Sar</taxon>
        <taxon>Stramenopiles</taxon>
        <taxon>Ochrophyta</taxon>
        <taxon>Bacillariophyta</taxon>
        <taxon>Bacillariophyceae</taxon>
        <taxon>Bacillariophycidae</taxon>
        <taxon>Naviculales</taxon>
        <taxon>Naviculaceae</taxon>
        <taxon>Seminavis</taxon>
    </lineage>
</organism>
<comment type="caution">
    <text evidence="2">The sequence shown here is derived from an EMBL/GenBank/DDBJ whole genome shotgun (WGS) entry which is preliminary data.</text>
</comment>
<keyword evidence="3" id="KW-1185">Reference proteome</keyword>
<feature type="compositionally biased region" description="Low complexity" evidence="1">
    <location>
        <begin position="120"/>
        <end position="145"/>
    </location>
</feature>
<dbReference type="OrthoDB" id="206902at2759"/>
<evidence type="ECO:0000313" key="2">
    <source>
        <dbReference type="EMBL" id="CAB9506540.1"/>
    </source>
</evidence>